<evidence type="ECO:0000313" key="2">
    <source>
        <dbReference type="EMBL" id="KYO00349.1"/>
    </source>
</evidence>
<evidence type="ECO:0000256" key="1">
    <source>
        <dbReference type="SAM" id="MobiDB-lite"/>
    </source>
</evidence>
<feature type="non-terminal residue" evidence="2">
    <location>
        <position position="1"/>
    </location>
</feature>
<feature type="region of interest" description="Disordered" evidence="1">
    <location>
        <begin position="56"/>
        <end position="83"/>
    </location>
</feature>
<gene>
    <name evidence="2" type="ORF">PGSY75_0937260</name>
</gene>
<organism evidence="2 3">
    <name type="scientific">Plasmodium gaboni</name>
    <dbReference type="NCBI Taxonomy" id="647221"/>
    <lineage>
        <taxon>Eukaryota</taxon>
        <taxon>Sar</taxon>
        <taxon>Alveolata</taxon>
        <taxon>Apicomplexa</taxon>
        <taxon>Aconoidasida</taxon>
        <taxon>Haemosporida</taxon>
        <taxon>Plasmodiidae</taxon>
        <taxon>Plasmodium</taxon>
        <taxon>Plasmodium (Laverania)</taxon>
    </lineage>
</organism>
<dbReference type="VEuPathDB" id="PlasmoDB:PGSY75_0937260"/>
<feature type="compositionally biased region" description="Polar residues" evidence="1">
    <location>
        <begin position="1"/>
        <end position="26"/>
    </location>
</feature>
<dbReference type="AlphaFoldDB" id="A0A151LMM1"/>
<dbReference type="KEGG" id="pgab:PGSY75_0937260"/>
<feature type="compositionally biased region" description="Basic and acidic residues" evidence="1">
    <location>
        <begin position="27"/>
        <end position="42"/>
    </location>
</feature>
<proteinExistence type="predicted"/>
<dbReference type="VEuPathDB" id="PlasmoDB:PGABG01_0012300"/>
<feature type="region of interest" description="Disordered" evidence="1">
    <location>
        <begin position="1"/>
        <end position="44"/>
    </location>
</feature>
<evidence type="ECO:0000313" key="3">
    <source>
        <dbReference type="Proteomes" id="UP000076004"/>
    </source>
</evidence>
<dbReference type="RefSeq" id="XP_018642116.1">
    <property type="nucleotide sequence ID" value="XM_018785775.1"/>
</dbReference>
<protein>
    <submittedName>
        <fullName evidence="2">Exported protein (Hyp12)</fullName>
    </submittedName>
</protein>
<dbReference type="Proteomes" id="UP000076004">
    <property type="component" value="Unassembled WGS sequence"/>
</dbReference>
<sequence length="169" mass="19580">DNEELSQNNEVLSQNNEEITQNNEDITQNKDDITQNNEEKPSKGIIIELTEGCGLIPIEKSRPPRRPANGGPTKKKKPSKSQEQLVNEYLSKFNLGEELLNSRYQHANKIVDTLDLNQKYKDMLKEYLKLYIDGDKSRKRHKLFKKLKDKISNIPRNHGLFTICDFVNP</sequence>
<accession>A0A151LMM1</accession>
<dbReference type="GeneID" id="29776382"/>
<dbReference type="EMBL" id="LVLB01000010">
    <property type="protein sequence ID" value="KYO00349.1"/>
    <property type="molecule type" value="Genomic_DNA"/>
</dbReference>
<name>A0A151LMM1_9APIC</name>
<comment type="caution">
    <text evidence="2">The sequence shown here is derived from an EMBL/GenBank/DDBJ whole genome shotgun (WGS) entry which is preliminary data.</text>
</comment>
<reference evidence="2 3" key="1">
    <citation type="journal article" date="2016" name="Nat. Commun.">
        <title>Genomes of cryptic chimpanzee Plasmodium species reveal key evolutionary events leading to human malaria.</title>
        <authorList>
            <person name="Sundararaman S.A."/>
            <person name="Plenderleith L.J."/>
            <person name="Liu W."/>
            <person name="Loy D.E."/>
            <person name="Learn G.H."/>
            <person name="Li Y."/>
            <person name="Shaw K.S."/>
            <person name="Ayouba A."/>
            <person name="Peeters M."/>
            <person name="Speede S."/>
            <person name="Shaw G.M."/>
            <person name="Bushman F.D."/>
            <person name="Brisson D."/>
            <person name="Rayner J.C."/>
            <person name="Sharp P.M."/>
            <person name="Hahn B.H."/>
        </authorList>
    </citation>
    <scope>NUCLEOTIDE SEQUENCE [LARGE SCALE GENOMIC DNA]</scope>
    <source>
        <strain evidence="2 3">SY75</strain>
    </source>
</reference>